<dbReference type="EMBL" id="JBFXLS010000024">
    <property type="protein sequence ID" value="KAL2827593.1"/>
    <property type="molecule type" value="Genomic_DNA"/>
</dbReference>
<keyword evidence="2" id="KW-1185">Reference proteome</keyword>
<dbReference type="InterPro" id="IPR008930">
    <property type="entry name" value="Terpenoid_cyclase/PrenylTrfase"/>
</dbReference>
<name>A0ABR4ILE0_9EURO</name>
<protein>
    <recommendedName>
        <fullName evidence="3">Terpenoid cyclases/protein prenyltransferase alpha-alpha toroid</fullName>
    </recommendedName>
</protein>
<evidence type="ECO:0000313" key="2">
    <source>
        <dbReference type="Proteomes" id="UP001610335"/>
    </source>
</evidence>
<dbReference type="Proteomes" id="UP001610335">
    <property type="component" value="Unassembled WGS sequence"/>
</dbReference>
<evidence type="ECO:0008006" key="3">
    <source>
        <dbReference type="Google" id="ProtNLM"/>
    </source>
</evidence>
<sequence length="186" mass="20952">MKYEPDIAHAILDEMLSYVDEGGFVQVYVDKSRPRVDAVIALNALNILLNRAYINGTRYYLSPEWFLYYASRLLAHSKDPSLKERLEAPLRTHLIERIGVDGDAFSLGMRLLACNFLGIKNHPDRERLASMQQEDGGWEPSAMYFFPTDRKQVGNRGTTTALAVKVSPGCAIKPAVLLYDFAKPRG</sequence>
<gene>
    <name evidence="1" type="ORF">BDW59DRAFT_160236</name>
</gene>
<accession>A0ABR4ILE0</accession>
<comment type="caution">
    <text evidence="1">The sequence shown here is derived from an EMBL/GenBank/DDBJ whole genome shotgun (WGS) entry which is preliminary data.</text>
</comment>
<organism evidence="1 2">
    <name type="scientific">Aspergillus cavernicola</name>
    <dbReference type="NCBI Taxonomy" id="176166"/>
    <lineage>
        <taxon>Eukaryota</taxon>
        <taxon>Fungi</taxon>
        <taxon>Dikarya</taxon>
        <taxon>Ascomycota</taxon>
        <taxon>Pezizomycotina</taxon>
        <taxon>Eurotiomycetes</taxon>
        <taxon>Eurotiomycetidae</taxon>
        <taxon>Eurotiales</taxon>
        <taxon>Aspergillaceae</taxon>
        <taxon>Aspergillus</taxon>
        <taxon>Aspergillus subgen. Nidulantes</taxon>
    </lineage>
</organism>
<proteinExistence type="predicted"/>
<reference evidence="1 2" key="1">
    <citation type="submission" date="2024-07" db="EMBL/GenBank/DDBJ databases">
        <title>Section-level genome sequencing and comparative genomics of Aspergillus sections Usti and Cavernicolus.</title>
        <authorList>
            <consortium name="Lawrence Berkeley National Laboratory"/>
            <person name="Nybo J.L."/>
            <person name="Vesth T.C."/>
            <person name="Theobald S."/>
            <person name="Frisvad J.C."/>
            <person name="Larsen T.O."/>
            <person name="Kjaerboelling I."/>
            <person name="Rothschild-Mancinelli K."/>
            <person name="Lyhne E.K."/>
            <person name="Kogle M.E."/>
            <person name="Barry K."/>
            <person name="Clum A."/>
            <person name="Na H."/>
            <person name="Ledsgaard L."/>
            <person name="Lin J."/>
            <person name="Lipzen A."/>
            <person name="Kuo A."/>
            <person name="Riley R."/>
            <person name="Mondo S."/>
            <person name="LaButti K."/>
            <person name="Haridas S."/>
            <person name="Pangalinan J."/>
            <person name="Salamov A.A."/>
            <person name="Simmons B.A."/>
            <person name="Magnuson J.K."/>
            <person name="Chen J."/>
            <person name="Drula E."/>
            <person name="Henrissat B."/>
            <person name="Wiebenga A."/>
            <person name="Lubbers R.J."/>
            <person name="Gomes A.C."/>
            <person name="Makela M.R."/>
            <person name="Stajich J."/>
            <person name="Grigoriev I.V."/>
            <person name="Mortensen U.H."/>
            <person name="De vries R.P."/>
            <person name="Baker S.E."/>
            <person name="Andersen M.R."/>
        </authorList>
    </citation>
    <scope>NUCLEOTIDE SEQUENCE [LARGE SCALE GENOMIC DNA]</scope>
    <source>
        <strain evidence="1 2">CBS 600.67</strain>
    </source>
</reference>
<dbReference type="SUPFAM" id="SSF48239">
    <property type="entry name" value="Terpenoid cyclases/Protein prenyltransferases"/>
    <property type="match status" value="1"/>
</dbReference>
<evidence type="ECO:0000313" key="1">
    <source>
        <dbReference type="EMBL" id="KAL2827593.1"/>
    </source>
</evidence>